<dbReference type="PROSITE" id="PS51762">
    <property type="entry name" value="GH16_2"/>
    <property type="match status" value="1"/>
</dbReference>
<accession>A0A1F5YH17</accession>
<sequence>MSRILLAILLACGAARAGEWKLVWSEEFDKPGLPDSLCWNYEEGFVRNNELQYYTRARKENAFIENGALVIQAIKEKFKNPSFGQPEKRRGEMSPEYAEFTSASLTTMQRESWTYGRIEVRAKLPAGRGMWPAIWMLGDNIGQAGWPACGEIDIMENVGFNPDTIFGTVHTEKFNHVKKTQKGSHIGILHPDKDFHVYAIEWDSHKIDFFADGSRYFTFENEGTGEAAWPFDKPQYLILNIAVGGAWGGAEGVDESIFPQRMYVEYVRVYQQSQ</sequence>
<evidence type="ECO:0000259" key="3">
    <source>
        <dbReference type="PROSITE" id="PS51762"/>
    </source>
</evidence>
<gene>
    <name evidence="4" type="ORF">A2Z86_07405</name>
</gene>
<dbReference type="CDD" id="cd08023">
    <property type="entry name" value="GH16_laminarinase_like"/>
    <property type="match status" value="1"/>
</dbReference>
<evidence type="ECO:0000313" key="5">
    <source>
        <dbReference type="Proteomes" id="UP000176992"/>
    </source>
</evidence>
<name>A0A1F5YH17_9BACT</name>
<dbReference type="InterPro" id="IPR000757">
    <property type="entry name" value="Beta-glucanase-like"/>
</dbReference>
<evidence type="ECO:0000313" key="4">
    <source>
        <dbReference type="EMBL" id="OGF99470.1"/>
    </source>
</evidence>
<keyword evidence="2" id="KW-0732">Signal</keyword>
<comment type="caution">
    <text evidence="4">The sequence shown here is derived from an EMBL/GenBank/DDBJ whole genome shotgun (WGS) entry which is preliminary data.</text>
</comment>
<dbReference type="Pfam" id="PF00722">
    <property type="entry name" value="Glyco_hydro_16"/>
    <property type="match status" value="1"/>
</dbReference>
<feature type="signal peptide" evidence="2">
    <location>
        <begin position="1"/>
        <end position="17"/>
    </location>
</feature>
<proteinExistence type="inferred from homology"/>
<dbReference type="PANTHER" id="PTHR10963:SF55">
    <property type="entry name" value="GLYCOSIDE HYDROLASE FAMILY 16 PROTEIN"/>
    <property type="match status" value="1"/>
</dbReference>
<comment type="similarity">
    <text evidence="1">Belongs to the glycosyl hydrolase 16 family.</text>
</comment>
<dbReference type="PANTHER" id="PTHR10963">
    <property type="entry name" value="GLYCOSYL HYDROLASE-RELATED"/>
    <property type="match status" value="1"/>
</dbReference>
<evidence type="ECO:0000256" key="1">
    <source>
        <dbReference type="ARBA" id="ARBA00006865"/>
    </source>
</evidence>
<dbReference type="Gene3D" id="2.60.120.200">
    <property type="match status" value="1"/>
</dbReference>
<dbReference type="InterPro" id="IPR013320">
    <property type="entry name" value="ConA-like_dom_sf"/>
</dbReference>
<dbReference type="AlphaFoldDB" id="A0A1F5YH17"/>
<dbReference type="SUPFAM" id="SSF49899">
    <property type="entry name" value="Concanavalin A-like lectins/glucanases"/>
    <property type="match status" value="1"/>
</dbReference>
<dbReference type="InterPro" id="IPR050546">
    <property type="entry name" value="Glycosyl_Hydrlase_16"/>
</dbReference>
<feature type="chain" id="PRO_5009522446" description="GH16 domain-containing protein" evidence="2">
    <location>
        <begin position="18"/>
        <end position="274"/>
    </location>
</feature>
<feature type="domain" description="GH16" evidence="3">
    <location>
        <begin position="26"/>
        <end position="274"/>
    </location>
</feature>
<protein>
    <recommendedName>
        <fullName evidence="3">GH16 domain-containing protein</fullName>
    </recommendedName>
</protein>
<dbReference type="EMBL" id="MFIV01000022">
    <property type="protein sequence ID" value="OGF99470.1"/>
    <property type="molecule type" value="Genomic_DNA"/>
</dbReference>
<dbReference type="GO" id="GO:0005975">
    <property type="term" value="P:carbohydrate metabolic process"/>
    <property type="evidence" value="ECO:0007669"/>
    <property type="project" value="InterPro"/>
</dbReference>
<reference evidence="4 5" key="1">
    <citation type="journal article" date="2016" name="Nat. Commun.">
        <title>Thousands of microbial genomes shed light on interconnected biogeochemical processes in an aquifer system.</title>
        <authorList>
            <person name="Anantharaman K."/>
            <person name="Brown C.T."/>
            <person name="Hug L.A."/>
            <person name="Sharon I."/>
            <person name="Castelle C.J."/>
            <person name="Probst A.J."/>
            <person name="Thomas B.C."/>
            <person name="Singh A."/>
            <person name="Wilkins M.J."/>
            <person name="Karaoz U."/>
            <person name="Brodie E.L."/>
            <person name="Williams K.H."/>
            <person name="Hubbard S.S."/>
            <person name="Banfield J.F."/>
        </authorList>
    </citation>
    <scope>NUCLEOTIDE SEQUENCE [LARGE SCALE GENOMIC DNA]</scope>
</reference>
<evidence type="ECO:0000256" key="2">
    <source>
        <dbReference type="SAM" id="SignalP"/>
    </source>
</evidence>
<organism evidence="4 5">
    <name type="scientific">Candidatus Glassbacteria bacterium GWA2_58_10</name>
    <dbReference type="NCBI Taxonomy" id="1817865"/>
    <lineage>
        <taxon>Bacteria</taxon>
        <taxon>Candidatus Glassiibacteriota</taxon>
    </lineage>
</organism>
<dbReference type="GO" id="GO:0004553">
    <property type="term" value="F:hydrolase activity, hydrolyzing O-glycosyl compounds"/>
    <property type="evidence" value="ECO:0007669"/>
    <property type="project" value="InterPro"/>
</dbReference>
<dbReference type="Proteomes" id="UP000176992">
    <property type="component" value="Unassembled WGS sequence"/>
</dbReference>